<dbReference type="InterPro" id="IPR045875">
    <property type="entry name" value="NTF2"/>
</dbReference>
<dbReference type="Pfam" id="PF02136">
    <property type="entry name" value="NTF2"/>
    <property type="match status" value="1"/>
</dbReference>
<accession>A0A507EP38</accession>
<dbReference type="InterPro" id="IPR018222">
    <property type="entry name" value="Nuclear_transport_factor_2_euk"/>
</dbReference>
<feature type="domain" description="NTF2" evidence="2">
    <location>
        <begin position="8"/>
        <end position="123"/>
    </location>
</feature>
<keyword evidence="4" id="KW-1185">Reference proteome</keyword>
<dbReference type="GO" id="GO:0005737">
    <property type="term" value="C:cytoplasm"/>
    <property type="evidence" value="ECO:0007669"/>
    <property type="project" value="UniProtKB-SubCell"/>
</dbReference>
<dbReference type="CDD" id="cd00780">
    <property type="entry name" value="NTF2"/>
    <property type="match status" value="1"/>
</dbReference>
<dbReference type="STRING" id="246404.A0A507EP38"/>
<keyword evidence="1" id="KW-0539">Nucleus</keyword>
<name>A0A507EP38_9FUNG</name>
<dbReference type="EMBL" id="QEAP01000479">
    <property type="protein sequence ID" value="TPX65624.1"/>
    <property type="molecule type" value="Genomic_DNA"/>
</dbReference>
<evidence type="ECO:0000313" key="3">
    <source>
        <dbReference type="EMBL" id="TPX65624.1"/>
    </source>
</evidence>
<dbReference type="InterPro" id="IPR002075">
    <property type="entry name" value="NTF2_dom"/>
</dbReference>
<reference evidence="3 4" key="1">
    <citation type="journal article" date="2019" name="Sci. Rep.">
        <title>Comparative genomics of chytrid fungi reveal insights into the obligate biotrophic and pathogenic lifestyle of Synchytrium endobioticum.</title>
        <authorList>
            <person name="van de Vossenberg B.T.L.H."/>
            <person name="Warris S."/>
            <person name="Nguyen H.D.T."/>
            <person name="van Gent-Pelzer M.P.E."/>
            <person name="Joly D.L."/>
            <person name="van de Geest H.C."/>
            <person name="Bonants P.J.M."/>
            <person name="Smith D.S."/>
            <person name="Levesque C.A."/>
            <person name="van der Lee T.A.J."/>
        </authorList>
    </citation>
    <scope>NUCLEOTIDE SEQUENCE [LARGE SCALE GENOMIC DNA]</scope>
    <source>
        <strain evidence="3 4">CBS 675.73</strain>
    </source>
</reference>
<sequence length="124" mass="13815">MADVVSKGADGFVLTYYKLYDTQRHMLHKLYKEDAAILWNGNAFAGISSFKDSYLQLPPSVHEYQTYDAQQVGDSSILVVVTGAVKLGDQPQPRPFSQTFVLNPTIDADGKKVYLVGSDTFRFT</sequence>
<dbReference type="AlphaFoldDB" id="A0A507EP38"/>
<dbReference type="SUPFAM" id="SSF54427">
    <property type="entry name" value="NTF2-like"/>
    <property type="match status" value="1"/>
</dbReference>
<dbReference type="GO" id="GO:0051028">
    <property type="term" value="P:mRNA transport"/>
    <property type="evidence" value="ECO:0007669"/>
    <property type="project" value="UniProtKB-UniRule"/>
</dbReference>
<dbReference type="InterPro" id="IPR032710">
    <property type="entry name" value="NTF2-like_dom_sf"/>
</dbReference>
<dbReference type="GO" id="GO:0006913">
    <property type="term" value="P:nucleocytoplasmic transport"/>
    <property type="evidence" value="ECO:0007669"/>
    <property type="project" value="UniProtKB-UniRule"/>
</dbReference>
<evidence type="ECO:0000259" key="2">
    <source>
        <dbReference type="PROSITE" id="PS50177"/>
    </source>
</evidence>
<organism evidence="3 4">
    <name type="scientific">Chytriomyces confervae</name>
    <dbReference type="NCBI Taxonomy" id="246404"/>
    <lineage>
        <taxon>Eukaryota</taxon>
        <taxon>Fungi</taxon>
        <taxon>Fungi incertae sedis</taxon>
        <taxon>Chytridiomycota</taxon>
        <taxon>Chytridiomycota incertae sedis</taxon>
        <taxon>Chytridiomycetes</taxon>
        <taxon>Chytridiales</taxon>
        <taxon>Chytriomycetaceae</taxon>
        <taxon>Chytriomyces</taxon>
    </lineage>
</organism>
<comment type="subcellular location">
    <subcellularLocation>
        <location evidence="1">Cytoplasm</location>
    </subcellularLocation>
    <subcellularLocation>
        <location evidence="1">Nucleus</location>
    </subcellularLocation>
</comment>
<dbReference type="Gene3D" id="3.10.450.50">
    <property type="match status" value="1"/>
</dbReference>
<comment type="caution">
    <text evidence="3">The sequence shown here is derived from an EMBL/GenBank/DDBJ whole genome shotgun (WGS) entry which is preliminary data.</text>
</comment>
<dbReference type="OrthoDB" id="25408at2759"/>
<evidence type="ECO:0000256" key="1">
    <source>
        <dbReference type="RuleBase" id="RU369002"/>
    </source>
</evidence>
<protein>
    <recommendedName>
        <fullName evidence="1">Nuclear transport factor 2</fullName>
        <shortName evidence="1">NTF-2</shortName>
    </recommendedName>
</protein>
<keyword evidence="1" id="KW-0813">Transport</keyword>
<keyword evidence="1" id="KW-0653">Protein transport</keyword>
<keyword evidence="1" id="KW-0963">Cytoplasm</keyword>
<dbReference type="GO" id="GO:0005634">
    <property type="term" value="C:nucleus"/>
    <property type="evidence" value="ECO:0007669"/>
    <property type="project" value="UniProtKB-SubCell"/>
</dbReference>
<proteinExistence type="predicted"/>
<comment type="function">
    <text evidence="1">Has a role in nuclear-cytoplasmic transport of proteins and mRNAs.</text>
</comment>
<dbReference type="Proteomes" id="UP000320333">
    <property type="component" value="Unassembled WGS sequence"/>
</dbReference>
<dbReference type="GO" id="GO:0015031">
    <property type="term" value="P:protein transport"/>
    <property type="evidence" value="ECO:0007669"/>
    <property type="project" value="UniProtKB-KW"/>
</dbReference>
<dbReference type="PROSITE" id="PS50177">
    <property type="entry name" value="NTF2_DOMAIN"/>
    <property type="match status" value="1"/>
</dbReference>
<gene>
    <name evidence="3" type="ORF">CcCBS67573_g08065</name>
</gene>
<dbReference type="PANTHER" id="PTHR12612">
    <property type="entry name" value="NUCLEAR TRANSPORT FACTOR 2"/>
    <property type="match status" value="1"/>
</dbReference>
<evidence type="ECO:0000313" key="4">
    <source>
        <dbReference type="Proteomes" id="UP000320333"/>
    </source>
</evidence>